<keyword evidence="7" id="KW-0732">Signal</keyword>
<dbReference type="RefSeq" id="WP_233052969.1">
    <property type="nucleotide sequence ID" value="NZ_JAIMJA010000011.1"/>
</dbReference>
<dbReference type="InterPro" id="IPR023650">
    <property type="entry name" value="Beta-lactam_class-A_AS"/>
</dbReference>
<evidence type="ECO:0000256" key="4">
    <source>
        <dbReference type="ARBA" id="ARBA00022801"/>
    </source>
</evidence>
<name>A0ABS8WCK6_9GAMM</name>
<dbReference type="EMBL" id="JAIMJA010000011">
    <property type="protein sequence ID" value="MCE2595491.1"/>
    <property type="molecule type" value="Genomic_DNA"/>
</dbReference>
<feature type="domain" description="Beta-lactamase class A catalytic" evidence="8">
    <location>
        <begin position="47"/>
        <end position="262"/>
    </location>
</feature>
<dbReference type="Pfam" id="PF13354">
    <property type="entry name" value="Beta-lactamase2"/>
    <property type="match status" value="1"/>
</dbReference>
<evidence type="ECO:0000259" key="8">
    <source>
        <dbReference type="Pfam" id="PF13354"/>
    </source>
</evidence>
<sequence length="296" mass="32315">MKKQCTPLLLLSVFMLFSPVSQAESSTDKLTKAVAAIEARLSARVGIATFQPDTGRLWQYRGDERFPMMSTAKTLICARMLGDIDGGGLDPKASTLINGEMLVPWSPVTETKIGRRISVFDACEATMLTSDNTAANLVLAHIGGPKAVTRFIRLLGDTTTQLNRIEPDLNEATPNDIRDTTTPVAMVHSLNQIFFSSALNQGSRQQLKQWMMDNTVSDPLIRSVLPPNWHIADRSGAGGHGSRGIIALLWQGEQTPTIVSIYLTESKLDLAQRNQAIAKLAKLLIDTPEVLFAGEQ</sequence>
<keyword evidence="10" id="KW-1185">Reference proteome</keyword>
<evidence type="ECO:0000256" key="3">
    <source>
        <dbReference type="ARBA" id="ARBA00012865"/>
    </source>
</evidence>
<reference evidence="9 10" key="1">
    <citation type="journal article" date="2022" name="Environ. Microbiol. Rep.">
        <title>Eco-phylogenetic analyses reveal divergent evolution of vitamin B12 metabolism in the marine bacterial family 'Psychromonadaceae'.</title>
        <authorList>
            <person name="Jin X."/>
            <person name="Yang Y."/>
            <person name="Cao H."/>
            <person name="Gao B."/>
            <person name="Zhao Z."/>
        </authorList>
    </citation>
    <scope>NUCLEOTIDE SEQUENCE [LARGE SCALE GENOMIC DNA]</scope>
    <source>
        <strain evidence="9 10">MKS20</strain>
    </source>
</reference>
<dbReference type="Gene3D" id="3.40.710.10">
    <property type="entry name" value="DD-peptidase/beta-lactamase superfamily"/>
    <property type="match status" value="1"/>
</dbReference>
<dbReference type="EC" id="3.5.2.6" evidence="3 6"/>
<keyword evidence="5 6" id="KW-0046">Antibiotic resistance</keyword>
<gene>
    <name evidence="9" type="primary">bla</name>
    <name evidence="9" type="ORF">K6Y31_11745</name>
</gene>
<dbReference type="NCBIfam" id="NF033103">
    <property type="entry name" value="bla_class_A"/>
    <property type="match status" value="1"/>
</dbReference>
<comment type="similarity">
    <text evidence="2 6">Belongs to the class-A beta-lactamase family.</text>
</comment>
<comment type="caution">
    <text evidence="9">The sequence shown here is derived from an EMBL/GenBank/DDBJ whole genome shotgun (WGS) entry which is preliminary data.</text>
</comment>
<evidence type="ECO:0000256" key="1">
    <source>
        <dbReference type="ARBA" id="ARBA00001526"/>
    </source>
</evidence>
<dbReference type="PANTHER" id="PTHR35333">
    <property type="entry name" value="BETA-LACTAMASE"/>
    <property type="match status" value="1"/>
</dbReference>
<evidence type="ECO:0000313" key="10">
    <source>
        <dbReference type="Proteomes" id="UP001201273"/>
    </source>
</evidence>
<proteinExistence type="inferred from homology"/>
<comment type="catalytic activity">
    <reaction evidence="1 6">
        <text>a beta-lactam + H2O = a substituted beta-amino acid</text>
        <dbReference type="Rhea" id="RHEA:20401"/>
        <dbReference type="ChEBI" id="CHEBI:15377"/>
        <dbReference type="ChEBI" id="CHEBI:35627"/>
        <dbReference type="ChEBI" id="CHEBI:140347"/>
        <dbReference type="EC" id="3.5.2.6"/>
    </reaction>
</comment>
<dbReference type="InterPro" id="IPR045155">
    <property type="entry name" value="Beta-lactam_cat"/>
</dbReference>
<dbReference type="PANTHER" id="PTHR35333:SF3">
    <property type="entry name" value="BETA-LACTAMASE-TYPE TRANSPEPTIDASE FOLD CONTAINING PROTEIN"/>
    <property type="match status" value="1"/>
</dbReference>
<evidence type="ECO:0000256" key="6">
    <source>
        <dbReference type="RuleBase" id="RU361140"/>
    </source>
</evidence>
<evidence type="ECO:0000256" key="2">
    <source>
        <dbReference type="ARBA" id="ARBA00009009"/>
    </source>
</evidence>
<feature type="chain" id="PRO_5046151868" description="Beta-lactamase" evidence="7">
    <location>
        <begin position="24"/>
        <end position="296"/>
    </location>
</feature>
<evidence type="ECO:0000256" key="7">
    <source>
        <dbReference type="SAM" id="SignalP"/>
    </source>
</evidence>
<accession>A0ABS8WCK6</accession>
<dbReference type="InterPro" id="IPR012338">
    <property type="entry name" value="Beta-lactam/transpept-like"/>
</dbReference>
<dbReference type="InterPro" id="IPR000871">
    <property type="entry name" value="Beta-lactam_class-A"/>
</dbReference>
<evidence type="ECO:0000313" key="9">
    <source>
        <dbReference type="EMBL" id="MCE2595491.1"/>
    </source>
</evidence>
<dbReference type="SUPFAM" id="SSF56601">
    <property type="entry name" value="beta-lactamase/transpeptidase-like"/>
    <property type="match status" value="1"/>
</dbReference>
<organism evidence="9 10">
    <name type="scientific">Motilimonas cestriensis</name>
    <dbReference type="NCBI Taxonomy" id="2742685"/>
    <lineage>
        <taxon>Bacteria</taxon>
        <taxon>Pseudomonadati</taxon>
        <taxon>Pseudomonadota</taxon>
        <taxon>Gammaproteobacteria</taxon>
        <taxon>Alteromonadales</taxon>
        <taxon>Alteromonadales genera incertae sedis</taxon>
        <taxon>Motilimonas</taxon>
    </lineage>
</organism>
<dbReference type="PROSITE" id="PS00146">
    <property type="entry name" value="BETA_LACTAMASE_A"/>
    <property type="match status" value="1"/>
</dbReference>
<dbReference type="PRINTS" id="PR00118">
    <property type="entry name" value="BLACTAMASEA"/>
</dbReference>
<dbReference type="Proteomes" id="UP001201273">
    <property type="component" value="Unassembled WGS sequence"/>
</dbReference>
<keyword evidence="4 6" id="KW-0378">Hydrolase</keyword>
<feature type="signal peptide" evidence="7">
    <location>
        <begin position="1"/>
        <end position="23"/>
    </location>
</feature>
<protein>
    <recommendedName>
        <fullName evidence="3 6">Beta-lactamase</fullName>
        <ecNumber evidence="3 6">3.5.2.6</ecNumber>
    </recommendedName>
</protein>
<evidence type="ECO:0000256" key="5">
    <source>
        <dbReference type="ARBA" id="ARBA00023251"/>
    </source>
</evidence>